<organism evidence="8 9">
    <name type="scientific">Geomesophilobacter sediminis</name>
    <dbReference type="NCBI Taxonomy" id="2798584"/>
    <lineage>
        <taxon>Bacteria</taxon>
        <taxon>Pseudomonadati</taxon>
        <taxon>Thermodesulfobacteriota</taxon>
        <taxon>Desulfuromonadia</taxon>
        <taxon>Geobacterales</taxon>
        <taxon>Geobacteraceae</taxon>
        <taxon>Geomesophilobacter</taxon>
    </lineage>
</organism>
<name>A0A8J7LUT0_9BACT</name>
<dbReference type="InterPro" id="IPR007197">
    <property type="entry name" value="rSAM"/>
</dbReference>
<evidence type="ECO:0000256" key="1">
    <source>
        <dbReference type="ARBA" id="ARBA00001966"/>
    </source>
</evidence>
<dbReference type="Pfam" id="PF04055">
    <property type="entry name" value="Radical_SAM"/>
    <property type="match status" value="1"/>
</dbReference>
<feature type="domain" description="Radical SAM core" evidence="7">
    <location>
        <begin position="93"/>
        <end position="231"/>
    </location>
</feature>
<protein>
    <submittedName>
        <fullName evidence="8">Geopeptide radical SAM maturase</fullName>
    </submittedName>
</protein>
<gene>
    <name evidence="8" type="primary">gptM</name>
    <name evidence="8" type="ORF">JFN93_09840</name>
</gene>
<dbReference type="PANTHER" id="PTHR43787:SF3">
    <property type="entry name" value="ARYLSULFATASE REGULATORY PROTEIN"/>
    <property type="match status" value="1"/>
</dbReference>
<evidence type="ECO:0000313" key="9">
    <source>
        <dbReference type="Proteomes" id="UP000636888"/>
    </source>
</evidence>
<dbReference type="SFLD" id="SFLDG01384">
    <property type="entry name" value="thioether_bond_formation_requi"/>
    <property type="match status" value="1"/>
</dbReference>
<dbReference type="InterPro" id="IPR023867">
    <property type="entry name" value="Sulphatase_maturase_rSAM"/>
</dbReference>
<accession>A0A8J7LUT0</accession>
<keyword evidence="9" id="KW-1185">Reference proteome</keyword>
<dbReference type="GO" id="GO:0051539">
    <property type="term" value="F:4 iron, 4 sulfur cluster binding"/>
    <property type="evidence" value="ECO:0007669"/>
    <property type="project" value="UniProtKB-KW"/>
</dbReference>
<dbReference type="EMBL" id="JAEMHM010000007">
    <property type="protein sequence ID" value="MBJ6725009.1"/>
    <property type="molecule type" value="Genomic_DNA"/>
</dbReference>
<dbReference type="UniPathway" id="UPA00782"/>
<proteinExistence type="predicted"/>
<dbReference type="SFLD" id="SFLDS00029">
    <property type="entry name" value="Radical_SAM"/>
    <property type="match status" value="1"/>
</dbReference>
<dbReference type="SFLD" id="SFLDG01386">
    <property type="entry name" value="main_SPASM_domain-containing"/>
    <property type="match status" value="1"/>
</dbReference>
<dbReference type="AlphaFoldDB" id="A0A8J7LUT0"/>
<evidence type="ECO:0000256" key="3">
    <source>
        <dbReference type="ARBA" id="ARBA00022691"/>
    </source>
</evidence>
<keyword evidence="3" id="KW-0949">S-adenosyl-L-methionine</keyword>
<evidence type="ECO:0000313" key="8">
    <source>
        <dbReference type="EMBL" id="MBJ6725009.1"/>
    </source>
</evidence>
<dbReference type="InterPro" id="IPR058240">
    <property type="entry name" value="rSAM_sf"/>
</dbReference>
<dbReference type="NCBIfam" id="TIGR04280">
    <property type="entry name" value="geopep_mat_rSAM"/>
    <property type="match status" value="1"/>
</dbReference>
<comment type="cofactor">
    <cofactor evidence="1">
        <name>[4Fe-4S] cluster</name>
        <dbReference type="ChEBI" id="CHEBI:49883"/>
    </cofactor>
</comment>
<keyword evidence="6" id="KW-0411">Iron-sulfur</keyword>
<keyword evidence="2" id="KW-0004">4Fe-4S</keyword>
<comment type="caution">
    <text evidence="8">The sequence shown here is derived from an EMBL/GenBank/DDBJ whole genome shotgun (WGS) entry which is preliminary data.</text>
</comment>
<dbReference type="GO" id="GO:0016491">
    <property type="term" value="F:oxidoreductase activity"/>
    <property type="evidence" value="ECO:0007669"/>
    <property type="project" value="InterPro"/>
</dbReference>
<dbReference type="Gene3D" id="3.20.20.70">
    <property type="entry name" value="Aldolase class I"/>
    <property type="match status" value="1"/>
</dbReference>
<dbReference type="InterPro" id="IPR023885">
    <property type="entry name" value="4Fe4S-binding_SPASM_dom"/>
</dbReference>
<keyword evidence="5" id="KW-0408">Iron</keyword>
<dbReference type="RefSeq" id="WP_199383901.1">
    <property type="nucleotide sequence ID" value="NZ_JAEMHM010000007.1"/>
</dbReference>
<keyword evidence="4" id="KW-0479">Metal-binding</keyword>
<evidence type="ECO:0000259" key="7">
    <source>
        <dbReference type="Pfam" id="PF04055"/>
    </source>
</evidence>
<dbReference type="InterPro" id="IPR026322">
    <property type="entry name" value="Geopep_mat_rSAM"/>
</dbReference>
<dbReference type="Proteomes" id="UP000636888">
    <property type="component" value="Unassembled WGS sequence"/>
</dbReference>
<dbReference type="SFLD" id="SFLDG01067">
    <property type="entry name" value="SPASM/twitch_domain_containing"/>
    <property type="match status" value="1"/>
</dbReference>
<dbReference type="PANTHER" id="PTHR43787">
    <property type="entry name" value="FEMO COFACTOR BIOSYNTHESIS PROTEIN NIFB-RELATED"/>
    <property type="match status" value="1"/>
</dbReference>
<dbReference type="GO" id="GO:0046872">
    <property type="term" value="F:metal ion binding"/>
    <property type="evidence" value="ECO:0007669"/>
    <property type="project" value="UniProtKB-KW"/>
</dbReference>
<evidence type="ECO:0000256" key="6">
    <source>
        <dbReference type="ARBA" id="ARBA00023014"/>
    </source>
</evidence>
<evidence type="ECO:0000256" key="2">
    <source>
        <dbReference type="ARBA" id="ARBA00022485"/>
    </source>
</evidence>
<sequence>MHLSRYIKAYPCPDRPGSTLLFSTKRSSIIEVPDDVLRAAGDNTITGANRDTLIRLGFLVPDPAAERREMRDVFVRANKQRNLYNAVVVLNLDCNLACGYCYEDNFRGNFYMSAETADLLVDTVIRDQIQKGCEVKISFYGGEPLLSLDLIKDIAGRLGTAARQNGTKFSFSMISNGTLLSRPVVEELLPLGFVGAKITLDGPPETHDVSRPFVSGSGSFDAIIDNLAAIAGLITLNLGGNFTRDNYRLFPALLDQLLSKGITPDKLGRLLFVPIIQKSGEKVGDFGNACACASEPWVIEAGIFLREESLKRGFPAPKVRASACTIEYESDVVINYNGALFKCPAFMSNDSLQIGTLKDGIKDYRESHNIDVWKEDRCLDCAYLPLCFGGCRQMTLLRTEKIETVDCRKDYFDKSLERLIRQDLEYRTAVK</sequence>
<evidence type="ECO:0000256" key="4">
    <source>
        <dbReference type="ARBA" id="ARBA00022723"/>
    </source>
</evidence>
<dbReference type="SUPFAM" id="SSF102114">
    <property type="entry name" value="Radical SAM enzymes"/>
    <property type="match status" value="1"/>
</dbReference>
<dbReference type="CDD" id="cd01335">
    <property type="entry name" value="Radical_SAM"/>
    <property type="match status" value="1"/>
</dbReference>
<dbReference type="InterPro" id="IPR013785">
    <property type="entry name" value="Aldolase_TIM"/>
</dbReference>
<evidence type="ECO:0000256" key="5">
    <source>
        <dbReference type="ARBA" id="ARBA00023004"/>
    </source>
</evidence>
<reference evidence="8" key="1">
    <citation type="submission" date="2020-12" db="EMBL/GenBank/DDBJ databases">
        <title>Geomonas sp. Red875, isolated from river sediment.</title>
        <authorList>
            <person name="Xu Z."/>
            <person name="Zhang Z."/>
            <person name="Masuda Y."/>
            <person name="Itoh H."/>
            <person name="Senoo K."/>
        </authorList>
    </citation>
    <scope>NUCLEOTIDE SEQUENCE</scope>
    <source>
        <strain evidence="8">Red875</strain>
    </source>
</reference>
<dbReference type="NCBIfam" id="TIGR04085">
    <property type="entry name" value="rSAM_more_4Fe4S"/>
    <property type="match status" value="1"/>
</dbReference>